<dbReference type="GO" id="GO:0008757">
    <property type="term" value="F:S-adenosylmethionine-dependent methyltransferase activity"/>
    <property type="evidence" value="ECO:0007669"/>
    <property type="project" value="InterPro"/>
</dbReference>
<dbReference type="AlphaFoldDB" id="A0A9X3YL21"/>
<name>A0A9X3YL21_9GAMM</name>
<keyword evidence="2" id="KW-0489">Methyltransferase</keyword>
<dbReference type="GO" id="GO:0032259">
    <property type="term" value="P:methylation"/>
    <property type="evidence" value="ECO:0007669"/>
    <property type="project" value="UniProtKB-KW"/>
</dbReference>
<evidence type="ECO:0000313" key="3">
    <source>
        <dbReference type="Proteomes" id="UP001139971"/>
    </source>
</evidence>
<dbReference type="Gene3D" id="3.40.50.150">
    <property type="entry name" value="Vaccinia Virus protein VP39"/>
    <property type="match status" value="1"/>
</dbReference>
<gene>
    <name evidence="2" type="ORF">OD750_017580</name>
</gene>
<feature type="domain" description="Methyltransferase type 11" evidence="1">
    <location>
        <begin position="43"/>
        <end position="132"/>
    </location>
</feature>
<protein>
    <submittedName>
        <fullName evidence="2">Class I SAM-dependent methyltransferase</fullName>
    </submittedName>
</protein>
<dbReference type="Proteomes" id="UP001139971">
    <property type="component" value="Unassembled WGS sequence"/>
</dbReference>
<evidence type="ECO:0000313" key="2">
    <source>
        <dbReference type="EMBL" id="MDC8014361.1"/>
    </source>
</evidence>
<dbReference type="EMBL" id="JAOVZO020000018">
    <property type="protein sequence ID" value="MDC8014361.1"/>
    <property type="molecule type" value="Genomic_DNA"/>
</dbReference>
<organism evidence="2 3">
    <name type="scientific">Tahibacter soli</name>
    <dbReference type="NCBI Taxonomy" id="2983605"/>
    <lineage>
        <taxon>Bacteria</taxon>
        <taxon>Pseudomonadati</taxon>
        <taxon>Pseudomonadota</taxon>
        <taxon>Gammaproteobacteria</taxon>
        <taxon>Lysobacterales</taxon>
        <taxon>Rhodanobacteraceae</taxon>
        <taxon>Tahibacter</taxon>
    </lineage>
</organism>
<comment type="caution">
    <text evidence="2">The sequence shown here is derived from an EMBL/GenBank/DDBJ whole genome shotgun (WGS) entry which is preliminary data.</text>
</comment>
<proteinExistence type="predicted"/>
<sequence length="247" mass="26382">MTVTDWDYSALAAHYDKRAPYAGAALDALVAALALPAGVRVADIGAGTGRLAVPLAERGLDVTAVEPNDAMRAIGARHARATLRYVDATGEATLLPGGAFALVSYGSSFNVLDPARALAEASRLLPAGGAIALMWNHRDLDDPLQRDIEAAIRRRVPDYAYGTRRADPTADIDASGAFDRVRTIERRFFHRTGGADFLDGFRAHATLLRQAGDARDAVLADIAALAGEGALDVPFATRIWYARKRSR</sequence>
<keyword evidence="3" id="KW-1185">Reference proteome</keyword>
<dbReference type="RefSeq" id="WP_263541996.1">
    <property type="nucleotide sequence ID" value="NZ_JAOVZO020000018.1"/>
</dbReference>
<evidence type="ECO:0000259" key="1">
    <source>
        <dbReference type="Pfam" id="PF08241"/>
    </source>
</evidence>
<dbReference type="InterPro" id="IPR029063">
    <property type="entry name" value="SAM-dependent_MTases_sf"/>
</dbReference>
<keyword evidence="2" id="KW-0808">Transferase</keyword>
<dbReference type="Pfam" id="PF08241">
    <property type="entry name" value="Methyltransf_11"/>
    <property type="match status" value="1"/>
</dbReference>
<dbReference type="SUPFAM" id="SSF53335">
    <property type="entry name" value="S-adenosyl-L-methionine-dependent methyltransferases"/>
    <property type="match status" value="1"/>
</dbReference>
<accession>A0A9X3YL21</accession>
<dbReference type="CDD" id="cd02440">
    <property type="entry name" value="AdoMet_MTases"/>
    <property type="match status" value="1"/>
</dbReference>
<dbReference type="PANTHER" id="PTHR42912:SF95">
    <property type="entry name" value="METHYLTRANSFERASE TYPE 11 DOMAIN-CONTAINING PROTEIN"/>
    <property type="match status" value="1"/>
</dbReference>
<dbReference type="PANTHER" id="PTHR42912">
    <property type="entry name" value="METHYLTRANSFERASE"/>
    <property type="match status" value="1"/>
</dbReference>
<dbReference type="InterPro" id="IPR050508">
    <property type="entry name" value="Methyltransf_Superfamily"/>
</dbReference>
<reference evidence="2" key="1">
    <citation type="submission" date="2023-02" db="EMBL/GenBank/DDBJ databases">
        <title>Tahibacter soli sp. nov. isolated from soil.</title>
        <authorList>
            <person name="Baek J.H."/>
            <person name="Lee J.K."/>
            <person name="Choi D.G."/>
            <person name="Jeon C.O."/>
        </authorList>
    </citation>
    <scope>NUCLEOTIDE SEQUENCE</scope>
    <source>
        <strain evidence="2">BL</strain>
    </source>
</reference>
<dbReference type="InterPro" id="IPR013216">
    <property type="entry name" value="Methyltransf_11"/>
</dbReference>